<proteinExistence type="predicted"/>
<dbReference type="InterPro" id="IPR040240">
    <property type="entry name" value="TAF1"/>
</dbReference>
<dbReference type="GO" id="GO:0051123">
    <property type="term" value="P:RNA polymerase II preinitiation complex assembly"/>
    <property type="evidence" value="ECO:0007669"/>
    <property type="project" value="TreeGrafter"/>
</dbReference>
<reference evidence="4" key="1">
    <citation type="submission" date="2020-11" db="EMBL/GenBank/DDBJ databases">
        <authorList>
            <person name="Tran Van P."/>
        </authorList>
    </citation>
    <scope>NUCLEOTIDE SEQUENCE</scope>
</reference>
<gene>
    <name evidence="4" type="ORF">CTOB1V02_LOCUS15731</name>
</gene>
<protein>
    <recommendedName>
        <fullName evidence="3">Transcription initiation factor TFIID subunit 1 histone acetyltransferase domain-containing protein</fullName>
    </recommendedName>
</protein>
<evidence type="ECO:0000256" key="2">
    <source>
        <dbReference type="ARBA" id="ARBA00023242"/>
    </source>
</evidence>
<dbReference type="GO" id="GO:0016251">
    <property type="term" value="F:RNA polymerase II general transcription initiation factor activity"/>
    <property type="evidence" value="ECO:0007669"/>
    <property type="project" value="InterPro"/>
</dbReference>
<feature type="domain" description="Transcription initiation factor TFIID subunit 1 histone acetyltransferase" evidence="3">
    <location>
        <begin position="1"/>
        <end position="153"/>
    </location>
</feature>
<sequence length="162" mass="18437">MEDVRKAFPPLSESSIRKRLKLCSDFRRTGIDSNWWVLRSDFRLPPEEELRAMVTPEQCCAYFSMIAAEQRLRDAGYGDAFILTQAEEDDEDIQLKMDDEVKCAPWNTTRAYIQAVKGKCLLQLAGPGDPTGCGEGFSYIRVPNKPQTNKEEIVQEKRIVTG</sequence>
<evidence type="ECO:0000313" key="4">
    <source>
        <dbReference type="EMBL" id="CAD7237916.1"/>
    </source>
</evidence>
<dbReference type="InterPro" id="IPR022591">
    <property type="entry name" value="TAF1_HAT_dom"/>
</dbReference>
<accession>A0A7R8WVD0</accession>
<evidence type="ECO:0000256" key="1">
    <source>
        <dbReference type="ARBA" id="ARBA00004123"/>
    </source>
</evidence>
<comment type="subcellular location">
    <subcellularLocation>
        <location evidence="1">Nucleus</location>
    </subcellularLocation>
</comment>
<dbReference type="PANTHER" id="PTHR13900:SF0">
    <property type="entry name" value="TRANSCRIPTION INITIATION FACTOR TFIID SUBUNIT 1"/>
    <property type="match status" value="1"/>
</dbReference>
<dbReference type="GO" id="GO:0004402">
    <property type="term" value="F:histone acetyltransferase activity"/>
    <property type="evidence" value="ECO:0007669"/>
    <property type="project" value="InterPro"/>
</dbReference>
<dbReference type="GO" id="GO:0017025">
    <property type="term" value="F:TBP-class protein binding"/>
    <property type="evidence" value="ECO:0007669"/>
    <property type="project" value="InterPro"/>
</dbReference>
<dbReference type="Pfam" id="PF12157">
    <property type="entry name" value="DUF3591"/>
    <property type="match status" value="1"/>
</dbReference>
<dbReference type="EMBL" id="OB693609">
    <property type="protein sequence ID" value="CAD7237916.1"/>
    <property type="molecule type" value="Genomic_DNA"/>
</dbReference>
<keyword evidence="2" id="KW-0539">Nucleus</keyword>
<feature type="non-terminal residue" evidence="4">
    <location>
        <position position="162"/>
    </location>
</feature>
<evidence type="ECO:0000259" key="3">
    <source>
        <dbReference type="Pfam" id="PF12157"/>
    </source>
</evidence>
<dbReference type="AlphaFoldDB" id="A0A7R8WVD0"/>
<organism evidence="4">
    <name type="scientific">Cyprideis torosa</name>
    <dbReference type="NCBI Taxonomy" id="163714"/>
    <lineage>
        <taxon>Eukaryota</taxon>
        <taxon>Metazoa</taxon>
        <taxon>Ecdysozoa</taxon>
        <taxon>Arthropoda</taxon>
        <taxon>Crustacea</taxon>
        <taxon>Oligostraca</taxon>
        <taxon>Ostracoda</taxon>
        <taxon>Podocopa</taxon>
        <taxon>Podocopida</taxon>
        <taxon>Cytherocopina</taxon>
        <taxon>Cytheroidea</taxon>
        <taxon>Cytherideidae</taxon>
        <taxon>Cyprideis</taxon>
    </lineage>
</organism>
<dbReference type="GO" id="GO:0005669">
    <property type="term" value="C:transcription factor TFIID complex"/>
    <property type="evidence" value="ECO:0007669"/>
    <property type="project" value="InterPro"/>
</dbReference>
<dbReference type="OrthoDB" id="5752at2759"/>
<name>A0A7R8WVD0_9CRUS</name>
<dbReference type="PANTHER" id="PTHR13900">
    <property type="entry name" value="TRANSCRIPTION INITIATION FACTOR TFIID"/>
    <property type="match status" value="1"/>
</dbReference>